<dbReference type="AlphaFoldDB" id="A0A5D2ZUV0"/>
<dbReference type="InterPro" id="IPR045884">
    <property type="entry name" value="At5g59350-like"/>
</dbReference>
<proteinExistence type="predicted"/>
<dbReference type="PANTHER" id="PTHR34054:SF6">
    <property type="entry name" value="TRANSMEMBRANE PROTEIN"/>
    <property type="match status" value="1"/>
</dbReference>
<feature type="region of interest" description="Disordered" evidence="1">
    <location>
        <begin position="1"/>
        <end position="102"/>
    </location>
</feature>
<evidence type="ECO:0000313" key="3">
    <source>
        <dbReference type="Proteomes" id="UP000323597"/>
    </source>
</evidence>
<feature type="compositionally biased region" description="Basic and acidic residues" evidence="1">
    <location>
        <begin position="158"/>
        <end position="169"/>
    </location>
</feature>
<reference evidence="2 3" key="1">
    <citation type="submission" date="2019-07" db="EMBL/GenBank/DDBJ databases">
        <title>WGS assembly of Gossypium mustelinum.</title>
        <authorList>
            <person name="Chen Z.J."/>
            <person name="Sreedasyam A."/>
            <person name="Ando A."/>
            <person name="Song Q."/>
            <person name="De L."/>
            <person name="Hulse-Kemp A."/>
            <person name="Ding M."/>
            <person name="Ye W."/>
            <person name="Kirkbride R."/>
            <person name="Jenkins J."/>
            <person name="Plott C."/>
            <person name="Lovell J."/>
            <person name="Lin Y.-M."/>
            <person name="Vaughn R."/>
            <person name="Liu B."/>
            <person name="Li W."/>
            <person name="Simpson S."/>
            <person name="Scheffler B."/>
            <person name="Saski C."/>
            <person name="Grover C."/>
            <person name="Hu G."/>
            <person name="Conover J."/>
            <person name="Carlson J."/>
            <person name="Shu S."/>
            <person name="Boston L."/>
            <person name="Williams M."/>
            <person name="Peterson D."/>
            <person name="Mcgee K."/>
            <person name="Jones D."/>
            <person name="Wendel J."/>
            <person name="Stelly D."/>
            <person name="Grimwood J."/>
            <person name="Schmutz J."/>
        </authorList>
    </citation>
    <scope>NUCLEOTIDE SEQUENCE [LARGE SCALE GENOMIC DNA]</scope>
    <source>
        <strain evidence="2">1408120.09</strain>
    </source>
</reference>
<gene>
    <name evidence="2" type="ORF">E1A91_A03G054900v1</name>
</gene>
<dbReference type="EMBL" id="CM017638">
    <property type="protein sequence ID" value="TYJ41944.1"/>
    <property type="molecule type" value="Genomic_DNA"/>
</dbReference>
<evidence type="ECO:0000313" key="2">
    <source>
        <dbReference type="EMBL" id="TYJ41944.1"/>
    </source>
</evidence>
<feature type="compositionally biased region" description="Basic and acidic residues" evidence="1">
    <location>
        <begin position="27"/>
        <end position="37"/>
    </location>
</feature>
<feature type="region of interest" description="Disordered" evidence="1">
    <location>
        <begin position="125"/>
        <end position="169"/>
    </location>
</feature>
<evidence type="ECO:0000256" key="1">
    <source>
        <dbReference type="SAM" id="MobiDB-lite"/>
    </source>
</evidence>
<sequence length="169" mass="18907">MRLHNLAGPPRFLFTINEETKEDLDSEDGRSKGEKSRKGSRTRSLSDLMLTIDTPLASPPPLNPLDSYHHQGFNPLFESSTDGGGELNKLRPSSSSSPPPKFKFLRDAEEKLLRKLMVLEAEKRVHRNGGEPLQYLPQYPSTSSQILPLPSSPSSFRPLDKKDKYAFGS</sequence>
<keyword evidence="3" id="KW-1185">Reference proteome</keyword>
<accession>A0A5D2ZUV0</accession>
<protein>
    <submittedName>
        <fullName evidence="2">Uncharacterized protein</fullName>
    </submittedName>
</protein>
<organism evidence="2 3">
    <name type="scientific">Gossypium mustelinum</name>
    <name type="common">Cotton</name>
    <name type="synonym">Gossypium caicoense</name>
    <dbReference type="NCBI Taxonomy" id="34275"/>
    <lineage>
        <taxon>Eukaryota</taxon>
        <taxon>Viridiplantae</taxon>
        <taxon>Streptophyta</taxon>
        <taxon>Embryophyta</taxon>
        <taxon>Tracheophyta</taxon>
        <taxon>Spermatophyta</taxon>
        <taxon>Magnoliopsida</taxon>
        <taxon>eudicotyledons</taxon>
        <taxon>Gunneridae</taxon>
        <taxon>Pentapetalae</taxon>
        <taxon>rosids</taxon>
        <taxon>malvids</taxon>
        <taxon>Malvales</taxon>
        <taxon>Malvaceae</taxon>
        <taxon>Malvoideae</taxon>
        <taxon>Gossypium</taxon>
    </lineage>
</organism>
<dbReference type="PANTHER" id="PTHR34054">
    <property type="entry name" value="EXPRESSED PROTEIN"/>
    <property type="match status" value="1"/>
</dbReference>
<name>A0A5D2ZUV0_GOSMU</name>
<feature type="compositionally biased region" description="Low complexity" evidence="1">
    <location>
        <begin position="140"/>
        <end position="157"/>
    </location>
</feature>
<dbReference type="Proteomes" id="UP000323597">
    <property type="component" value="Chromosome A03"/>
</dbReference>